<feature type="compositionally biased region" description="Polar residues" evidence="8">
    <location>
        <begin position="616"/>
        <end position="631"/>
    </location>
</feature>
<feature type="region of interest" description="Disordered" evidence="8">
    <location>
        <begin position="611"/>
        <end position="728"/>
    </location>
</feature>
<dbReference type="Proteomes" id="UP000305948">
    <property type="component" value="Unassembled WGS sequence"/>
</dbReference>
<evidence type="ECO:0000256" key="8">
    <source>
        <dbReference type="SAM" id="MobiDB-lite"/>
    </source>
</evidence>
<keyword evidence="5" id="KW-0413">Isomerase</keyword>
<accession>A0A5C3MJG7</accession>
<dbReference type="EMBL" id="ML213545">
    <property type="protein sequence ID" value="TFK45360.1"/>
    <property type="molecule type" value="Genomic_DNA"/>
</dbReference>
<evidence type="ECO:0000256" key="9">
    <source>
        <dbReference type="SAM" id="Phobius"/>
    </source>
</evidence>
<keyword evidence="9" id="KW-1133">Transmembrane helix</keyword>
<keyword evidence="9" id="KW-0472">Membrane</keyword>
<feature type="domain" description="Helicase ATP-binding" evidence="10">
    <location>
        <begin position="90"/>
        <end position="261"/>
    </location>
</feature>
<evidence type="ECO:0000256" key="5">
    <source>
        <dbReference type="ARBA" id="ARBA00023235"/>
    </source>
</evidence>
<dbReference type="STRING" id="5364.A0A5C3MJG7"/>
<evidence type="ECO:0000256" key="1">
    <source>
        <dbReference type="ARBA" id="ARBA00005446"/>
    </source>
</evidence>
<keyword evidence="4" id="KW-0238">DNA-binding</keyword>
<keyword evidence="13" id="KW-1185">Reference proteome</keyword>
<feature type="compositionally biased region" description="Basic and acidic residues" evidence="8">
    <location>
        <begin position="686"/>
        <end position="698"/>
    </location>
</feature>
<organism evidence="12 13">
    <name type="scientific">Heliocybe sulcata</name>
    <dbReference type="NCBI Taxonomy" id="5364"/>
    <lineage>
        <taxon>Eukaryota</taxon>
        <taxon>Fungi</taxon>
        <taxon>Dikarya</taxon>
        <taxon>Basidiomycota</taxon>
        <taxon>Agaricomycotina</taxon>
        <taxon>Agaricomycetes</taxon>
        <taxon>Gloeophyllales</taxon>
        <taxon>Gloeophyllaceae</taxon>
        <taxon>Heliocybe</taxon>
    </lineage>
</organism>
<feature type="transmembrane region" description="Helical" evidence="9">
    <location>
        <begin position="26"/>
        <end position="47"/>
    </location>
</feature>
<dbReference type="InterPro" id="IPR014001">
    <property type="entry name" value="Helicase_ATP-bd"/>
</dbReference>
<reference evidence="12 13" key="1">
    <citation type="journal article" date="2019" name="Nat. Ecol. Evol.">
        <title>Megaphylogeny resolves global patterns of mushroom evolution.</title>
        <authorList>
            <person name="Varga T."/>
            <person name="Krizsan K."/>
            <person name="Foldi C."/>
            <person name="Dima B."/>
            <person name="Sanchez-Garcia M."/>
            <person name="Sanchez-Ramirez S."/>
            <person name="Szollosi G.J."/>
            <person name="Szarkandi J.G."/>
            <person name="Papp V."/>
            <person name="Albert L."/>
            <person name="Andreopoulos W."/>
            <person name="Angelini C."/>
            <person name="Antonin V."/>
            <person name="Barry K.W."/>
            <person name="Bougher N.L."/>
            <person name="Buchanan P."/>
            <person name="Buyck B."/>
            <person name="Bense V."/>
            <person name="Catcheside P."/>
            <person name="Chovatia M."/>
            <person name="Cooper J."/>
            <person name="Damon W."/>
            <person name="Desjardin D."/>
            <person name="Finy P."/>
            <person name="Geml J."/>
            <person name="Haridas S."/>
            <person name="Hughes K."/>
            <person name="Justo A."/>
            <person name="Karasinski D."/>
            <person name="Kautmanova I."/>
            <person name="Kiss B."/>
            <person name="Kocsube S."/>
            <person name="Kotiranta H."/>
            <person name="LaButti K.M."/>
            <person name="Lechner B.E."/>
            <person name="Liimatainen K."/>
            <person name="Lipzen A."/>
            <person name="Lukacs Z."/>
            <person name="Mihaltcheva S."/>
            <person name="Morgado L.N."/>
            <person name="Niskanen T."/>
            <person name="Noordeloos M.E."/>
            <person name="Ohm R.A."/>
            <person name="Ortiz-Santana B."/>
            <person name="Ovrebo C."/>
            <person name="Racz N."/>
            <person name="Riley R."/>
            <person name="Savchenko A."/>
            <person name="Shiryaev A."/>
            <person name="Soop K."/>
            <person name="Spirin V."/>
            <person name="Szebenyi C."/>
            <person name="Tomsovsky M."/>
            <person name="Tulloss R.E."/>
            <person name="Uehling J."/>
            <person name="Grigoriev I.V."/>
            <person name="Vagvolgyi C."/>
            <person name="Papp T."/>
            <person name="Martin F.M."/>
            <person name="Miettinen O."/>
            <person name="Hibbett D.S."/>
            <person name="Nagy L.G."/>
        </authorList>
    </citation>
    <scope>NUCLEOTIDE SEQUENCE [LARGE SCALE GENOMIC DNA]</scope>
    <source>
        <strain evidence="12 13">OMC1185</strain>
    </source>
</reference>
<evidence type="ECO:0000256" key="2">
    <source>
        <dbReference type="ARBA" id="ARBA00022741"/>
    </source>
</evidence>
<name>A0A5C3MJG7_9AGAM</name>
<dbReference type="SMART" id="SM00487">
    <property type="entry name" value="DEXDc"/>
    <property type="match status" value="1"/>
</dbReference>
<evidence type="ECO:0000259" key="11">
    <source>
        <dbReference type="PROSITE" id="PS51194"/>
    </source>
</evidence>
<evidence type="ECO:0000256" key="3">
    <source>
        <dbReference type="ARBA" id="ARBA00022840"/>
    </source>
</evidence>
<dbReference type="Pfam" id="PF00270">
    <property type="entry name" value="DEAD"/>
    <property type="match status" value="1"/>
</dbReference>
<protein>
    <recommendedName>
        <fullName evidence="7">DNA 3'-5' helicase</fullName>
        <ecNumber evidence="7">5.6.2.4</ecNumber>
    </recommendedName>
</protein>
<dbReference type="GO" id="GO:0000724">
    <property type="term" value="P:double-strand break repair via homologous recombination"/>
    <property type="evidence" value="ECO:0007669"/>
    <property type="project" value="TreeGrafter"/>
</dbReference>
<dbReference type="SUPFAM" id="SSF52540">
    <property type="entry name" value="P-loop containing nucleoside triphosphate hydrolases"/>
    <property type="match status" value="1"/>
</dbReference>
<dbReference type="GO" id="GO:0005694">
    <property type="term" value="C:chromosome"/>
    <property type="evidence" value="ECO:0007669"/>
    <property type="project" value="TreeGrafter"/>
</dbReference>
<feature type="domain" description="Helicase C-terminal" evidence="11">
    <location>
        <begin position="267"/>
        <end position="435"/>
    </location>
</feature>
<dbReference type="PROSITE" id="PS51192">
    <property type="entry name" value="HELICASE_ATP_BIND_1"/>
    <property type="match status" value="1"/>
</dbReference>
<proteinExistence type="inferred from homology"/>
<comment type="similarity">
    <text evidence="1">Belongs to the helicase family. RecQ subfamily.</text>
</comment>
<dbReference type="SMART" id="SM00490">
    <property type="entry name" value="HELICc"/>
    <property type="match status" value="1"/>
</dbReference>
<dbReference type="EC" id="5.6.2.4" evidence="7"/>
<dbReference type="GO" id="GO:0005737">
    <property type="term" value="C:cytoplasm"/>
    <property type="evidence" value="ECO:0007669"/>
    <property type="project" value="TreeGrafter"/>
</dbReference>
<dbReference type="PANTHER" id="PTHR13710">
    <property type="entry name" value="DNA HELICASE RECQ FAMILY MEMBER"/>
    <property type="match status" value="1"/>
</dbReference>
<dbReference type="GO" id="GO:0016787">
    <property type="term" value="F:hydrolase activity"/>
    <property type="evidence" value="ECO:0007669"/>
    <property type="project" value="UniProtKB-KW"/>
</dbReference>
<dbReference type="PANTHER" id="PTHR13710:SF105">
    <property type="entry name" value="ATP-DEPENDENT DNA HELICASE Q1"/>
    <property type="match status" value="1"/>
</dbReference>
<dbReference type="GO" id="GO:0003677">
    <property type="term" value="F:DNA binding"/>
    <property type="evidence" value="ECO:0007669"/>
    <property type="project" value="UniProtKB-KW"/>
</dbReference>
<evidence type="ECO:0000256" key="7">
    <source>
        <dbReference type="ARBA" id="ARBA00034808"/>
    </source>
</evidence>
<dbReference type="GO" id="GO:0009378">
    <property type="term" value="F:four-way junction helicase activity"/>
    <property type="evidence" value="ECO:0007669"/>
    <property type="project" value="TreeGrafter"/>
</dbReference>
<evidence type="ECO:0000256" key="4">
    <source>
        <dbReference type="ARBA" id="ARBA00023125"/>
    </source>
</evidence>
<evidence type="ECO:0000313" key="13">
    <source>
        <dbReference type="Proteomes" id="UP000305948"/>
    </source>
</evidence>
<evidence type="ECO:0000259" key="10">
    <source>
        <dbReference type="PROSITE" id="PS51192"/>
    </source>
</evidence>
<dbReference type="GO" id="GO:0043138">
    <property type="term" value="F:3'-5' DNA helicase activity"/>
    <property type="evidence" value="ECO:0007669"/>
    <property type="project" value="UniProtKB-EC"/>
</dbReference>
<keyword evidence="9" id="KW-0812">Transmembrane</keyword>
<dbReference type="Pfam" id="PF00271">
    <property type="entry name" value="Helicase_C"/>
    <property type="match status" value="1"/>
</dbReference>
<dbReference type="PROSITE" id="PS51194">
    <property type="entry name" value="HELICASE_CTER"/>
    <property type="match status" value="1"/>
</dbReference>
<comment type="catalytic activity">
    <reaction evidence="6">
        <text>Couples ATP hydrolysis with the unwinding of duplex DNA by translocating in the 3'-5' direction.</text>
        <dbReference type="EC" id="5.6.2.4"/>
    </reaction>
</comment>
<dbReference type="GO" id="GO:0005524">
    <property type="term" value="F:ATP binding"/>
    <property type="evidence" value="ECO:0007669"/>
    <property type="project" value="UniProtKB-KW"/>
</dbReference>
<keyword evidence="3" id="KW-0067">ATP-binding</keyword>
<gene>
    <name evidence="12" type="ORF">OE88DRAFT_1729719</name>
</gene>
<dbReference type="Gene3D" id="3.40.50.300">
    <property type="entry name" value="P-loop containing nucleotide triphosphate hydrolases"/>
    <property type="match status" value="2"/>
</dbReference>
<evidence type="ECO:0000256" key="6">
    <source>
        <dbReference type="ARBA" id="ARBA00034617"/>
    </source>
</evidence>
<dbReference type="AlphaFoldDB" id="A0A5C3MJG7"/>
<dbReference type="InterPro" id="IPR027417">
    <property type="entry name" value="P-loop_NTPase"/>
</dbReference>
<evidence type="ECO:0000313" key="12">
    <source>
        <dbReference type="EMBL" id="TFK45360.1"/>
    </source>
</evidence>
<dbReference type="InterPro" id="IPR001650">
    <property type="entry name" value="Helicase_C-like"/>
</dbReference>
<dbReference type="InterPro" id="IPR011545">
    <property type="entry name" value="DEAD/DEAH_box_helicase_dom"/>
</dbReference>
<sequence>MRDAVPNKDLARDLPDAVAETLKSSVLATALGSGSLYPCFLLILYFVTNTMDVPMEDSSAVEVGSREWYRTVVARALNYAQLKDFQTDLALEIQAGKDVGALARCGEGKSALFLAPLMALKLKGMCALEILIVPTKALSEDQAKSANARNLRALAINRGTLFSEVEQGLWDLVIMSPEMLKSEHFRKKLDSKKFRNLIRLVGVDEFHLIHEHGEEFRSCYRDIGEFRARLADTVRFIAVTATPPTGQALWKVLGSLRFKEPIGLTKYDIAWMVPMSARTPADIPKAIVFCETIKEGHAVLDFLESLLPNDLPDHDEIIMPFNSVLSAGYRHTCMDNLRSGKHRIIVASESFTYGVDVSDIEYVVIFGLARSLSRMVQEIGRTARNGFQGYAVTYAPRWVRDVPQDEWKNNKSQIADKKRREEMSQVTRAWFNASAKLCPRGVLCQHYDDVLVIPEHCCIFHEPDSSHEQEVARHVASMEPQDDKPSKSMRSDGTHLTLDKDMMFPAARRMIDSWAVRRWIAHRGSRTHIPATFFFPNFLRERLCKKLHLVTDLERLQALLHDWEEFPNHGKALFEYVDKILDSFDDIAADRKLKVEVAILDKRTEGTKIANRKVTKATSGDAVSSGAQTEPTAGPSKLPKVLRLLIQEDQSDKKASPSSAGERKRVKAVLAEDSLAKKPATRAKAVRGEDGTLKEPATRARTRAKGKENAGAVTQGDTKCRRRRVQKK</sequence>
<dbReference type="OrthoDB" id="3260945at2759"/>
<keyword evidence="2" id="KW-0547">Nucleotide-binding</keyword>
<keyword evidence="12" id="KW-0378">Hydrolase</keyword>